<dbReference type="PRINTS" id="PR00038">
    <property type="entry name" value="HTHLUXR"/>
</dbReference>
<organism evidence="4 5">
    <name type="scientific">Catenuloplanes atrovinosus</name>
    <dbReference type="NCBI Taxonomy" id="137266"/>
    <lineage>
        <taxon>Bacteria</taxon>
        <taxon>Bacillati</taxon>
        <taxon>Actinomycetota</taxon>
        <taxon>Actinomycetes</taxon>
        <taxon>Micromonosporales</taxon>
        <taxon>Micromonosporaceae</taxon>
        <taxon>Catenuloplanes</taxon>
    </lineage>
</organism>
<dbReference type="SUPFAM" id="SSF46894">
    <property type="entry name" value="C-terminal effector domain of the bipartite response regulators"/>
    <property type="match status" value="1"/>
</dbReference>
<dbReference type="PROSITE" id="PS50043">
    <property type="entry name" value="HTH_LUXR_2"/>
    <property type="match status" value="1"/>
</dbReference>
<sequence length="912" mass="98218">MAGFQARKDESATVHALLDAAAAGSGGALVVHGEAGIGKTALLRHVLDGRSGHQELHAAGARFEHDLPFAGLHQLCAPVLHRVSRLAAAQRAALEGAIGQHRTADPNLFLIGVAVLHLLTDLGAERPVVCVIDDAQRLDEASTQVFSFVARRLTGARVTLLFALRDPEPPRHPRPAPALTGLPRLALRALPDRHARALLRAELPTPLDPPVRERILAEARGNPAVLLEFLRGTTPAALAGGFGTPSGRSASWPALDDTAARLEALPPVVRTFLVLAAAEPLGDPLMLWRAAAQLGIDREAATTAEAADVLRIGTRVCFRHPLVRSLVYRAAPSVDRRLVHRALAAVTDGALDPDRRAWHRAQAVHGLDEDVAAELERLADRARNRGGLWAAAAFLERAAALTPEPRPRAHRALAAAQLIQQAGDPPRAAALLRWAEDAPLSSQQRELARVLRERAALGRVPHKQAASALLRAARDAQEPANAAELCLEALTAAMLSGPSNADGSLSDLARSVRATAPAHLGRPLDLLLDGLTARLIDGYEQAVPALRRAVDTYRHQTVTSADQRWMWLACLFAADLWDGSSWRTLADRQITWGQHTRALRVLPFAFSYRGIAHLHAGDFGATEACVREAATLDSFDASIAGLLLAAWRGDERELAAIRDARLHHTPAHGESRFEVVAQHASAVLHNSLGRYETALAEARKCLSHDVPGMHAFIGAEFIEAAVRAGRADLARPVLDQLAADALAAGTDWAHAVLCRSQAQLADGPAADDLYRRAIALFDACGHAAEAGRARLIYGEWLLRERRRDDAYVQMQSARDQLVDIGALGFAQRATLGLTAAGTSAHPRAVVAGPSAEAARLTDQELLIARHVARGLTNKEIAAELYLSPRTIDAHLRRIFRKLDISSRRQLRDLQFT</sequence>
<evidence type="ECO:0000256" key="1">
    <source>
        <dbReference type="ARBA" id="ARBA00022741"/>
    </source>
</evidence>
<keyword evidence="5" id="KW-1185">Reference proteome</keyword>
<dbReference type="SMART" id="SM00421">
    <property type="entry name" value="HTH_LUXR"/>
    <property type="match status" value="1"/>
</dbReference>
<dbReference type="InterPro" id="IPR036388">
    <property type="entry name" value="WH-like_DNA-bd_sf"/>
</dbReference>
<dbReference type="GO" id="GO:0003677">
    <property type="term" value="F:DNA binding"/>
    <property type="evidence" value="ECO:0007669"/>
    <property type="project" value="UniProtKB-KW"/>
</dbReference>
<dbReference type="CDD" id="cd06170">
    <property type="entry name" value="LuxR_C_like"/>
    <property type="match status" value="1"/>
</dbReference>
<dbReference type="PANTHER" id="PTHR16305">
    <property type="entry name" value="TESTICULAR SOLUBLE ADENYLYL CYCLASE"/>
    <property type="match status" value="1"/>
</dbReference>
<evidence type="ECO:0000259" key="3">
    <source>
        <dbReference type="PROSITE" id="PS50043"/>
    </source>
</evidence>
<evidence type="ECO:0000313" key="5">
    <source>
        <dbReference type="Proteomes" id="UP001183643"/>
    </source>
</evidence>
<dbReference type="GO" id="GO:0004016">
    <property type="term" value="F:adenylate cyclase activity"/>
    <property type="evidence" value="ECO:0007669"/>
    <property type="project" value="TreeGrafter"/>
</dbReference>
<proteinExistence type="predicted"/>
<dbReference type="GO" id="GO:0005524">
    <property type="term" value="F:ATP binding"/>
    <property type="evidence" value="ECO:0007669"/>
    <property type="project" value="UniProtKB-KW"/>
</dbReference>
<accession>A0AAE3YRI7</accession>
<dbReference type="InterPro" id="IPR000792">
    <property type="entry name" value="Tscrpt_reg_LuxR_C"/>
</dbReference>
<dbReference type="EMBL" id="JAVDYB010000001">
    <property type="protein sequence ID" value="MDR7277322.1"/>
    <property type="molecule type" value="Genomic_DNA"/>
</dbReference>
<keyword evidence="1" id="KW-0547">Nucleotide-binding</keyword>
<dbReference type="Pfam" id="PF13191">
    <property type="entry name" value="AAA_16"/>
    <property type="match status" value="1"/>
</dbReference>
<comment type="caution">
    <text evidence="4">The sequence shown here is derived from an EMBL/GenBank/DDBJ whole genome shotgun (WGS) entry which is preliminary data.</text>
</comment>
<dbReference type="GO" id="GO:0005737">
    <property type="term" value="C:cytoplasm"/>
    <property type="evidence" value="ECO:0007669"/>
    <property type="project" value="TreeGrafter"/>
</dbReference>
<keyword evidence="2" id="KW-0067">ATP-binding</keyword>
<dbReference type="GO" id="GO:0006355">
    <property type="term" value="P:regulation of DNA-templated transcription"/>
    <property type="evidence" value="ECO:0007669"/>
    <property type="project" value="InterPro"/>
</dbReference>
<dbReference type="PANTHER" id="PTHR16305:SF35">
    <property type="entry name" value="TRANSCRIPTIONAL ACTIVATOR DOMAIN"/>
    <property type="match status" value="1"/>
</dbReference>
<dbReference type="PROSITE" id="PS00622">
    <property type="entry name" value="HTH_LUXR_1"/>
    <property type="match status" value="1"/>
</dbReference>
<dbReference type="AlphaFoldDB" id="A0AAE3YRI7"/>
<keyword evidence="4" id="KW-0238">DNA-binding</keyword>
<dbReference type="Gene3D" id="1.10.10.10">
    <property type="entry name" value="Winged helix-like DNA-binding domain superfamily/Winged helix DNA-binding domain"/>
    <property type="match status" value="1"/>
</dbReference>
<gene>
    <name evidence="4" type="ORF">J2S41_004100</name>
</gene>
<dbReference type="InterPro" id="IPR016032">
    <property type="entry name" value="Sig_transdc_resp-reg_C-effctor"/>
</dbReference>
<dbReference type="SUPFAM" id="SSF52540">
    <property type="entry name" value="P-loop containing nucleoside triphosphate hydrolases"/>
    <property type="match status" value="1"/>
</dbReference>
<evidence type="ECO:0000313" key="4">
    <source>
        <dbReference type="EMBL" id="MDR7277322.1"/>
    </source>
</evidence>
<dbReference type="InterPro" id="IPR027417">
    <property type="entry name" value="P-loop_NTPase"/>
</dbReference>
<dbReference type="Proteomes" id="UP001183643">
    <property type="component" value="Unassembled WGS sequence"/>
</dbReference>
<dbReference type="Pfam" id="PF00196">
    <property type="entry name" value="GerE"/>
    <property type="match status" value="1"/>
</dbReference>
<evidence type="ECO:0000256" key="2">
    <source>
        <dbReference type="ARBA" id="ARBA00022840"/>
    </source>
</evidence>
<dbReference type="InterPro" id="IPR011990">
    <property type="entry name" value="TPR-like_helical_dom_sf"/>
</dbReference>
<reference evidence="4" key="1">
    <citation type="submission" date="2023-07" db="EMBL/GenBank/DDBJ databases">
        <title>Sequencing the genomes of 1000 actinobacteria strains.</title>
        <authorList>
            <person name="Klenk H.-P."/>
        </authorList>
    </citation>
    <scope>NUCLEOTIDE SEQUENCE</scope>
    <source>
        <strain evidence="4">DSM 44707</strain>
    </source>
</reference>
<feature type="domain" description="HTH luxR-type" evidence="3">
    <location>
        <begin position="849"/>
        <end position="912"/>
    </location>
</feature>
<dbReference type="Gene3D" id="1.25.40.10">
    <property type="entry name" value="Tetratricopeptide repeat domain"/>
    <property type="match status" value="1"/>
</dbReference>
<protein>
    <submittedName>
        <fullName evidence="4">DNA-binding CsgD family transcriptional regulator</fullName>
    </submittedName>
</protein>
<dbReference type="RefSeq" id="WP_310369542.1">
    <property type="nucleotide sequence ID" value="NZ_JAVDYB010000001.1"/>
</dbReference>
<name>A0AAE3YRI7_9ACTN</name>
<dbReference type="InterPro" id="IPR041664">
    <property type="entry name" value="AAA_16"/>
</dbReference>